<feature type="compositionally biased region" description="Polar residues" evidence="1">
    <location>
        <begin position="352"/>
        <end position="364"/>
    </location>
</feature>
<feature type="compositionally biased region" description="Polar residues" evidence="1">
    <location>
        <begin position="430"/>
        <end position="445"/>
    </location>
</feature>
<evidence type="ECO:0008006" key="4">
    <source>
        <dbReference type="Google" id="ProtNLM"/>
    </source>
</evidence>
<evidence type="ECO:0000313" key="2">
    <source>
        <dbReference type="EMBL" id="GAA0304634.1"/>
    </source>
</evidence>
<feature type="region of interest" description="Disordered" evidence="1">
    <location>
        <begin position="430"/>
        <end position="490"/>
    </location>
</feature>
<feature type="compositionally biased region" description="Basic and acidic residues" evidence="1">
    <location>
        <begin position="176"/>
        <end position="187"/>
    </location>
</feature>
<feature type="compositionally biased region" description="Polar residues" evidence="1">
    <location>
        <begin position="329"/>
        <end position="344"/>
    </location>
</feature>
<gene>
    <name evidence="2" type="ORF">GCM10009066_18150</name>
</gene>
<sequence>MKSNADLLLMDARGEIPKQAFTGEQSGLFGKKYLAGPPVSDRLKEGEQIHYLLINRSSGVMIESRDAGESRSVTSGSEYRSIAVVTDQRVFFVIGEEPEDTFIEVPAIEVTGAEHRGSLFSATILIETDTEQYSFSVKKRGSSDPQDAVSYIQHEHVPTTPTKEPEAEADEWDEERDQRTDTEGHEGDSEEPYTGPASRFIHDGESPAEEVVEILEAAAGEIRAVDVAEDHPYEAITALESAREHLKQARGNTGVSDDFVSEELTQIESQHELLARVRTGYTEARRKLVLVDNGLQVPREKLESLESTLADAIEAAEELERSPNKLREYQSQIKSQSGDAENSSGGDGDDQTVGSQKRSDQSPGDQAEKNAPSRSELIADLRRISDRIGKVPEPFHVRRDGEYPGTVFLSEFGTWDSAFTAAFDDAEKTTQNGAMETGTSQTPKQQESDRGSDVDDSDTSPPAIGEAATGTLHEEQSQNEDGQGDGKSSHVNSFVEGFFYNHDDGLISGDVSSEYHSQEAKTGEGLESTSQSTDAATAESTVASSTTGPEPNGQPVATEKDTGTDKESLLEAVERVGDELGKAPTMTEFTDRFEYSQTDIYSYFDSWDDALEAASIEGLSRQALLGDLERLEAELGYPPRHADVEEHGDFSPYDYRREFGSVDAAHKEIGSSFVDHVMETLRQVVAESDGKPAMSDFETASPYSPSVIYKVFDSWDDAIAAVEDDRGPTKAATVVQNELSERYELLRDLHSLCQAVVDIREERLDDSQNDPMDRWLSEIGSFFSEGGANEKAYGAQQRDRNPFAMKKYRAEFGNGERVTDFAHVQTEPPSPSLRALLAQRVENIEEICLPVDEKTGTVFPVLVQSEAEADRALEMLNRLPARPSAAEIDAESEPVKPMDEDGETTNGKGDLLDVSGVTEEISNSLNRAGYETRSDLRAASMETIADVDGLTEQIAMRIKLDVGE</sequence>
<protein>
    <recommendedName>
        <fullName evidence="4">Helix-hairpin-helix domain-containing protein</fullName>
    </recommendedName>
</protein>
<dbReference type="Pfam" id="PF18780">
    <property type="entry name" value="HNH_repeat"/>
    <property type="match status" value="4"/>
</dbReference>
<name>A0AAV3S909_9EURY</name>
<dbReference type="InterPro" id="IPR041025">
    <property type="entry name" value="HNH_repeat"/>
</dbReference>
<dbReference type="GO" id="GO:0000166">
    <property type="term" value="F:nucleotide binding"/>
    <property type="evidence" value="ECO:0007669"/>
    <property type="project" value="InterPro"/>
</dbReference>
<feature type="compositionally biased region" description="Low complexity" evidence="1">
    <location>
        <begin position="532"/>
        <end position="547"/>
    </location>
</feature>
<evidence type="ECO:0000256" key="1">
    <source>
        <dbReference type="SAM" id="MobiDB-lite"/>
    </source>
</evidence>
<dbReference type="Gene3D" id="1.10.150.20">
    <property type="entry name" value="5' to 3' exonuclease, C-terminal subdomain"/>
    <property type="match status" value="1"/>
</dbReference>
<dbReference type="InterPro" id="IPR010995">
    <property type="entry name" value="DNA_repair_Rad51/TF_NusA_a-hlx"/>
</dbReference>
<dbReference type="EMBL" id="BAAABL010000055">
    <property type="protein sequence ID" value="GAA0304634.1"/>
    <property type="molecule type" value="Genomic_DNA"/>
</dbReference>
<organism evidence="2 3">
    <name type="scientific">Halarchaeum salinum</name>
    <dbReference type="NCBI Taxonomy" id="489912"/>
    <lineage>
        <taxon>Archaea</taxon>
        <taxon>Methanobacteriati</taxon>
        <taxon>Methanobacteriota</taxon>
        <taxon>Stenosarchaea group</taxon>
        <taxon>Halobacteria</taxon>
        <taxon>Halobacteriales</taxon>
        <taxon>Halobacteriaceae</taxon>
    </lineage>
</organism>
<comment type="caution">
    <text evidence="2">The sequence shown here is derived from an EMBL/GenBank/DDBJ whole genome shotgun (WGS) entry which is preliminary data.</text>
</comment>
<feature type="region of interest" description="Disordered" evidence="1">
    <location>
        <begin position="514"/>
        <end position="565"/>
    </location>
</feature>
<feature type="region of interest" description="Disordered" evidence="1">
    <location>
        <begin position="883"/>
        <end position="916"/>
    </location>
</feature>
<dbReference type="Proteomes" id="UP001500837">
    <property type="component" value="Unassembled WGS sequence"/>
</dbReference>
<feature type="region of interest" description="Disordered" evidence="1">
    <location>
        <begin position="318"/>
        <end position="376"/>
    </location>
</feature>
<evidence type="ECO:0000313" key="3">
    <source>
        <dbReference type="Proteomes" id="UP001500837"/>
    </source>
</evidence>
<dbReference type="AlphaFoldDB" id="A0AAV3S909"/>
<reference evidence="2 3" key="1">
    <citation type="journal article" date="2019" name="Int. J. Syst. Evol. Microbiol.">
        <title>The Global Catalogue of Microorganisms (GCM) 10K type strain sequencing project: providing services to taxonomists for standard genome sequencing and annotation.</title>
        <authorList>
            <consortium name="The Broad Institute Genomics Platform"/>
            <consortium name="The Broad Institute Genome Sequencing Center for Infectious Disease"/>
            <person name="Wu L."/>
            <person name="Ma J."/>
        </authorList>
    </citation>
    <scope>NUCLEOTIDE SEQUENCE [LARGE SCALE GENOMIC DNA]</scope>
    <source>
        <strain evidence="2 3">JCM 16330</strain>
    </source>
</reference>
<dbReference type="SUPFAM" id="SSF47794">
    <property type="entry name" value="Rad51 N-terminal domain-like"/>
    <property type="match status" value="1"/>
</dbReference>
<keyword evidence="3" id="KW-1185">Reference proteome</keyword>
<feature type="region of interest" description="Disordered" evidence="1">
    <location>
        <begin position="154"/>
        <end position="196"/>
    </location>
</feature>
<proteinExistence type="predicted"/>
<feature type="compositionally biased region" description="Basic and acidic residues" evidence="1">
    <location>
        <begin position="318"/>
        <end position="328"/>
    </location>
</feature>
<dbReference type="Pfam" id="PF14520">
    <property type="entry name" value="HHH_5"/>
    <property type="match status" value="1"/>
</dbReference>
<accession>A0AAV3S909</accession>